<dbReference type="Proteomes" id="UP001371456">
    <property type="component" value="Unassembled WGS sequence"/>
</dbReference>
<keyword evidence="3" id="KW-1185">Reference proteome</keyword>
<dbReference type="AlphaFoldDB" id="A0AAN8YK88"/>
<gene>
    <name evidence="2" type="ORF">RDI58_008539</name>
</gene>
<dbReference type="Pfam" id="PF05605">
    <property type="entry name" value="zf-Di19"/>
    <property type="match status" value="1"/>
</dbReference>
<dbReference type="EMBL" id="JBANQN010000003">
    <property type="protein sequence ID" value="KAK6795086.1"/>
    <property type="molecule type" value="Genomic_DNA"/>
</dbReference>
<evidence type="ECO:0000313" key="3">
    <source>
        <dbReference type="Proteomes" id="UP001371456"/>
    </source>
</evidence>
<proteinExistence type="predicted"/>
<dbReference type="PANTHER" id="PTHR31875:SF28">
    <property type="entry name" value="PROTEIN DEHYDRATION-INDUCED 19 HOMOLOG 5-LIKE"/>
    <property type="match status" value="1"/>
</dbReference>
<evidence type="ECO:0000313" key="2">
    <source>
        <dbReference type="EMBL" id="KAK6795086.1"/>
    </source>
</evidence>
<protein>
    <recommendedName>
        <fullName evidence="1">Di19 zinc-binding domain-containing protein</fullName>
    </recommendedName>
</protein>
<comment type="caution">
    <text evidence="2">The sequence shown here is derived from an EMBL/GenBank/DDBJ whole genome shotgun (WGS) entry which is preliminary data.</text>
</comment>
<feature type="domain" description="Di19 zinc-binding" evidence="1">
    <location>
        <begin position="47"/>
        <end position="98"/>
    </location>
</feature>
<dbReference type="InterPro" id="IPR008598">
    <property type="entry name" value="Di19_Zn-bd"/>
</dbReference>
<dbReference type="PANTHER" id="PTHR31875">
    <property type="entry name" value="PROTEIN DEHYDRATION-INDUCED 19"/>
    <property type="match status" value="1"/>
</dbReference>
<reference evidence="2 3" key="1">
    <citation type="submission" date="2024-02" db="EMBL/GenBank/DDBJ databases">
        <title>de novo genome assembly of Solanum bulbocastanum strain 11H21.</title>
        <authorList>
            <person name="Hosaka A.J."/>
        </authorList>
    </citation>
    <scope>NUCLEOTIDE SEQUENCE [LARGE SCALE GENOMIC DNA]</scope>
    <source>
        <tissue evidence="2">Young leaves</tissue>
    </source>
</reference>
<accession>A0AAN8YK88</accession>
<organism evidence="2 3">
    <name type="scientific">Solanum bulbocastanum</name>
    <name type="common">Wild potato</name>
    <dbReference type="NCBI Taxonomy" id="147425"/>
    <lineage>
        <taxon>Eukaryota</taxon>
        <taxon>Viridiplantae</taxon>
        <taxon>Streptophyta</taxon>
        <taxon>Embryophyta</taxon>
        <taxon>Tracheophyta</taxon>
        <taxon>Spermatophyta</taxon>
        <taxon>Magnoliopsida</taxon>
        <taxon>eudicotyledons</taxon>
        <taxon>Gunneridae</taxon>
        <taxon>Pentapetalae</taxon>
        <taxon>asterids</taxon>
        <taxon>lamiids</taxon>
        <taxon>Solanales</taxon>
        <taxon>Solanaceae</taxon>
        <taxon>Solanoideae</taxon>
        <taxon>Solaneae</taxon>
        <taxon>Solanum</taxon>
    </lineage>
</organism>
<sequence>MNVDFWAARTNSARHNLSAVQTNRLSNYDSLSNVDNTQGEEDVRAWFPCPFCYVEIEVQMLCNHLQEEHCFDFKNAVCPICAATLGKDPLGHFMVQHAQSVKRKRKYPKSGFWNNTTATSGKDPHEVNSFFCTNLGVGRYNVPEPAPDPLLLPFLCSVAPSDPKDSPQDNSLGSVAATPDVESCHWNEQRIYVGGVLSFFLNQKQVNFLRNQFMPFNVDSASFWCIMFSTPSC</sequence>
<name>A0AAN8YK88_SOLBU</name>
<evidence type="ECO:0000259" key="1">
    <source>
        <dbReference type="Pfam" id="PF05605"/>
    </source>
</evidence>
<dbReference type="InterPro" id="IPR033347">
    <property type="entry name" value="Di19"/>
</dbReference>